<accession>A0ABT4Z948</accession>
<dbReference type="InterPro" id="IPR008271">
    <property type="entry name" value="Ser/Thr_kinase_AS"/>
</dbReference>
<keyword evidence="1" id="KW-0808">Transferase</keyword>
<dbReference type="InterPro" id="IPR011009">
    <property type="entry name" value="Kinase-like_dom_sf"/>
</dbReference>
<organism evidence="6 7">
    <name type="scientific">Halorubrum ezzemoulense</name>
    <name type="common">Halorubrum chaoviator</name>
    <dbReference type="NCBI Taxonomy" id="337243"/>
    <lineage>
        <taxon>Archaea</taxon>
        <taxon>Methanobacteriati</taxon>
        <taxon>Methanobacteriota</taxon>
        <taxon>Stenosarchaea group</taxon>
        <taxon>Halobacteria</taxon>
        <taxon>Halobacteriales</taxon>
        <taxon>Haloferacaceae</taxon>
        <taxon>Halorubrum</taxon>
    </lineage>
</organism>
<feature type="domain" description="Protein kinase" evidence="5">
    <location>
        <begin position="1"/>
        <end position="216"/>
    </location>
</feature>
<dbReference type="PROSITE" id="PS50011">
    <property type="entry name" value="PROTEIN_KINASE_DOM"/>
    <property type="match status" value="1"/>
</dbReference>
<keyword evidence="2" id="KW-0547">Nucleotide-binding</keyword>
<evidence type="ECO:0000313" key="6">
    <source>
        <dbReference type="EMBL" id="MDB2294607.1"/>
    </source>
</evidence>
<evidence type="ECO:0000256" key="3">
    <source>
        <dbReference type="ARBA" id="ARBA00022777"/>
    </source>
</evidence>
<protein>
    <submittedName>
        <fullName evidence="6">Protein kinase</fullName>
    </submittedName>
</protein>
<keyword evidence="3 6" id="KW-0418">Kinase</keyword>
<name>A0ABT4Z948_HALEZ</name>
<keyword evidence="4" id="KW-0067">ATP-binding</keyword>
<feature type="non-terminal residue" evidence="6">
    <location>
        <position position="1"/>
    </location>
</feature>
<feature type="non-terminal residue" evidence="6">
    <location>
        <position position="216"/>
    </location>
</feature>
<dbReference type="EMBL" id="JAQLUK010000236">
    <property type="protein sequence ID" value="MDB2294607.1"/>
    <property type="molecule type" value="Genomic_DNA"/>
</dbReference>
<evidence type="ECO:0000313" key="7">
    <source>
        <dbReference type="Proteomes" id="UP001210528"/>
    </source>
</evidence>
<proteinExistence type="predicted"/>
<comment type="caution">
    <text evidence="6">The sequence shown here is derived from an EMBL/GenBank/DDBJ whole genome shotgun (WGS) entry which is preliminary data.</text>
</comment>
<dbReference type="InterPro" id="IPR000719">
    <property type="entry name" value="Prot_kinase_dom"/>
</dbReference>
<dbReference type="Gene3D" id="3.30.200.20">
    <property type="entry name" value="Phosphorylase Kinase, domain 1"/>
    <property type="match status" value="1"/>
</dbReference>
<evidence type="ECO:0000256" key="4">
    <source>
        <dbReference type="ARBA" id="ARBA00022840"/>
    </source>
</evidence>
<evidence type="ECO:0000256" key="2">
    <source>
        <dbReference type="ARBA" id="ARBA00022741"/>
    </source>
</evidence>
<evidence type="ECO:0000256" key="1">
    <source>
        <dbReference type="ARBA" id="ARBA00022679"/>
    </source>
</evidence>
<dbReference type="GO" id="GO:0016301">
    <property type="term" value="F:kinase activity"/>
    <property type="evidence" value="ECO:0007669"/>
    <property type="project" value="UniProtKB-KW"/>
</dbReference>
<dbReference type="PROSITE" id="PS00108">
    <property type="entry name" value="PROTEIN_KINASE_ST"/>
    <property type="match status" value="1"/>
</dbReference>
<evidence type="ECO:0000259" key="5">
    <source>
        <dbReference type="PROSITE" id="PS50011"/>
    </source>
</evidence>
<dbReference type="PANTHER" id="PTHR43289">
    <property type="entry name" value="MITOGEN-ACTIVATED PROTEIN KINASE KINASE KINASE 20-RELATED"/>
    <property type="match status" value="1"/>
</dbReference>
<gene>
    <name evidence="6" type="ORF">PM085_20655</name>
</gene>
<sequence>PTRREDKLTKVYKATHPDIDEPVVLKGPNWDATRDREKLNIIIQEANKWQRFASADHVVTLINSGDSIEQPWIVMEYMGGGDLTDRIGDLSVEQAIWIGLAIVHGVYSAHRKAVQHLDIKPSNVLFQSMDDTWDIPKVADWGESQTVVASKSSTAFTPRYAAPEQHLKEKRTPVEKHGIEWSRFNGDTTEIDQYPLGVVLYELLTGEFPFDTANHS</sequence>
<reference evidence="6 7" key="1">
    <citation type="submission" date="2023-01" db="EMBL/GenBank/DDBJ databases">
        <title>Halorubrum ezzemoulense from Santa Pola, Spain.</title>
        <authorList>
            <person name="Feng Y."/>
            <person name="Louyakis A.S."/>
            <person name="Gogarten J.P."/>
        </authorList>
    </citation>
    <scope>NUCLEOTIDE SEQUENCE [LARGE SCALE GENOMIC DNA]</scope>
    <source>
        <strain evidence="6 7">AMM015</strain>
    </source>
</reference>
<dbReference type="Proteomes" id="UP001210528">
    <property type="component" value="Unassembled WGS sequence"/>
</dbReference>
<keyword evidence="7" id="KW-1185">Reference proteome</keyword>
<dbReference type="PANTHER" id="PTHR43289:SF6">
    <property type="entry name" value="SERINE_THREONINE-PROTEIN KINASE NEKL-3"/>
    <property type="match status" value="1"/>
</dbReference>
<dbReference type="Gene3D" id="1.10.510.10">
    <property type="entry name" value="Transferase(Phosphotransferase) domain 1"/>
    <property type="match status" value="1"/>
</dbReference>
<dbReference type="Pfam" id="PF00069">
    <property type="entry name" value="Pkinase"/>
    <property type="match status" value="1"/>
</dbReference>
<dbReference type="SMART" id="SM00220">
    <property type="entry name" value="S_TKc"/>
    <property type="match status" value="1"/>
</dbReference>
<dbReference type="SUPFAM" id="SSF56112">
    <property type="entry name" value="Protein kinase-like (PK-like)"/>
    <property type="match status" value="1"/>
</dbReference>
<dbReference type="RefSeq" id="WP_271970945.1">
    <property type="nucleotide sequence ID" value="NZ_JAQLUK010000236.1"/>
</dbReference>